<evidence type="ECO:0000313" key="4">
    <source>
        <dbReference type="Proteomes" id="UP000244223"/>
    </source>
</evidence>
<keyword evidence="1" id="KW-0732">Signal</keyword>
<name>A0A2T5J1P4_9GAMM</name>
<gene>
    <name evidence="3" type="ORF">C8N29_103118</name>
</gene>
<comment type="caution">
    <text evidence="3">The sequence shown here is derived from an EMBL/GenBank/DDBJ whole genome shotgun (WGS) entry which is preliminary data.</text>
</comment>
<keyword evidence="4" id="KW-1185">Reference proteome</keyword>
<dbReference type="OrthoDB" id="1845996at2"/>
<dbReference type="InterPro" id="IPR023393">
    <property type="entry name" value="START-like_dom_sf"/>
</dbReference>
<dbReference type="GO" id="GO:0005737">
    <property type="term" value="C:cytoplasm"/>
    <property type="evidence" value="ECO:0007669"/>
    <property type="project" value="UniProtKB-ARBA"/>
</dbReference>
<dbReference type="EMBL" id="QAON01000003">
    <property type="protein sequence ID" value="PTQ90365.1"/>
    <property type="molecule type" value="Genomic_DNA"/>
</dbReference>
<dbReference type="RefSeq" id="WP_107864810.1">
    <property type="nucleotide sequence ID" value="NZ_QAON01000003.1"/>
</dbReference>
<dbReference type="PROSITE" id="PS50848">
    <property type="entry name" value="START"/>
    <property type="match status" value="1"/>
</dbReference>
<feature type="chain" id="PRO_5015395761" description="START domain-containing protein" evidence="1">
    <location>
        <begin position="25"/>
        <end position="241"/>
    </location>
</feature>
<dbReference type="SUPFAM" id="SSF55961">
    <property type="entry name" value="Bet v1-like"/>
    <property type="match status" value="1"/>
</dbReference>
<feature type="signal peptide" evidence="1">
    <location>
        <begin position="1"/>
        <end position="24"/>
    </location>
</feature>
<dbReference type="InterPro" id="IPR002913">
    <property type="entry name" value="START_lipid-bd_dom"/>
</dbReference>
<sequence>MNKYNLFLKTSLLCLILATNTSYAAKDGDDDTTEYLPYNEKTVKEWSLIKDDKRHQIKTYSKQEDNRRFRSFKVEGVLNGSLEAAARCQFDIENIPNWYMNVTEAKLLKRVSDTEYYFYFFIKMPFGVPNRDVIIHAKVHPYSSKTGFLGIVYSAAPDFIPTKPGVIRMPAYETSIKLKPAGNNETEEHMEGYVDPGGSGLPVWLVNHIQRRTPYANMLGRKRAITKCITSDTPVQFKYKE</sequence>
<dbReference type="InterPro" id="IPR051213">
    <property type="entry name" value="START_lipid_transfer"/>
</dbReference>
<dbReference type="GO" id="GO:0008289">
    <property type="term" value="F:lipid binding"/>
    <property type="evidence" value="ECO:0007669"/>
    <property type="project" value="InterPro"/>
</dbReference>
<dbReference type="Pfam" id="PF01852">
    <property type="entry name" value="START"/>
    <property type="match status" value="1"/>
</dbReference>
<protein>
    <recommendedName>
        <fullName evidence="2">START domain-containing protein</fullName>
    </recommendedName>
</protein>
<feature type="domain" description="START" evidence="2">
    <location>
        <begin position="46"/>
        <end position="207"/>
    </location>
</feature>
<dbReference type="Gene3D" id="3.30.530.20">
    <property type="match status" value="1"/>
</dbReference>
<dbReference type="AlphaFoldDB" id="A0A2T5J1P4"/>
<evidence type="ECO:0000259" key="2">
    <source>
        <dbReference type="PROSITE" id="PS50848"/>
    </source>
</evidence>
<dbReference type="PANTHER" id="PTHR19308">
    <property type="entry name" value="PHOSPHATIDYLCHOLINE TRANSFER PROTEIN"/>
    <property type="match status" value="1"/>
</dbReference>
<dbReference type="Proteomes" id="UP000244223">
    <property type="component" value="Unassembled WGS sequence"/>
</dbReference>
<dbReference type="PANTHER" id="PTHR19308:SF14">
    <property type="entry name" value="START DOMAIN-CONTAINING PROTEIN"/>
    <property type="match status" value="1"/>
</dbReference>
<proteinExistence type="predicted"/>
<accession>A0A2T5J1P4</accession>
<evidence type="ECO:0000256" key="1">
    <source>
        <dbReference type="SAM" id="SignalP"/>
    </source>
</evidence>
<reference evidence="3 4" key="1">
    <citation type="submission" date="2018-04" db="EMBL/GenBank/DDBJ databases">
        <title>Genomic Encyclopedia of Archaeal and Bacterial Type Strains, Phase II (KMG-II): from individual species to whole genera.</title>
        <authorList>
            <person name="Goeker M."/>
        </authorList>
    </citation>
    <scope>NUCLEOTIDE SEQUENCE [LARGE SCALE GENOMIC DNA]</scope>
    <source>
        <strain evidence="3 4">DSM 5822</strain>
    </source>
</reference>
<evidence type="ECO:0000313" key="3">
    <source>
        <dbReference type="EMBL" id="PTQ90365.1"/>
    </source>
</evidence>
<organism evidence="3 4">
    <name type="scientific">Agitococcus lubricus</name>
    <dbReference type="NCBI Taxonomy" id="1077255"/>
    <lineage>
        <taxon>Bacteria</taxon>
        <taxon>Pseudomonadati</taxon>
        <taxon>Pseudomonadota</taxon>
        <taxon>Gammaproteobacteria</taxon>
        <taxon>Moraxellales</taxon>
        <taxon>Moraxellaceae</taxon>
        <taxon>Agitococcus</taxon>
    </lineage>
</organism>